<evidence type="ECO:0000256" key="6">
    <source>
        <dbReference type="ARBA" id="ARBA00022741"/>
    </source>
</evidence>
<dbReference type="SUPFAM" id="SSF52540">
    <property type="entry name" value="P-loop containing nucleoside triphosphate hydrolases"/>
    <property type="match status" value="2"/>
</dbReference>
<keyword evidence="8 11" id="KW-1133">Transmembrane helix</keyword>
<proteinExistence type="inferred from homology"/>
<evidence type="ECO:0000256" key="2">
    <source>
        <dbReference type="ARBA" id="ARBA00008869"/>
    </source>
</evidence>
<feature type="transmembrane region" description="Helical" evidence="11">
    <location>
        <begin position="1714"/>
        <end position="1740"/>
    </location>
</feature>
<evidence type="ECO:0000256" key="7">
    <source>
        <dbReference type="ARBA" id="ARBA00022840"/>
    </source>
</evidence>
<sequence>MDKKKHKHKHRFEHKPPEHKDEDKQTLLAPAETTRWGWAGSKTKVDTSRHSSDIGSRRNSRKSSFVPSPFSGSITYTSVPGEGETPRHGGSVSMSNFPSKQDERKSSDDKAPAVSKSDTDLISGQKLKNDATKGNETPRNDSTETKSQIKPDETLAIATKTSDVDSQPTAVIATATTQRPQINKRPIPPKSTDIHTPVTKSSPVEDKKPIASASTPHDSHSQHTRSQAPSSAAKDSQANKVAEIPKIAPPPHIPNKMGHSDNTMMPKAEAKISSTFEEKRRTVSLAVEDPRTESDNHSIATSRLTLDETSTSASKSSIYSIESYDLNPTTYETHDGRSSNSSFSGTLVRKKSKKQRKPRPDAIRQTLDFDDERALDSGIVDVRHRATRLILSATEDSDSKPDDEMLFALSKNEDITYRRSVSDMRWETEESLLDDDDFEYETDGSSDDAGIILWERLEKIGPPAAVPTIAVNERKISLSHLEPLAGLDKQSAAATETDIPTSYQSIFNVEDDNDSSDSDPVQTIFDLIDEAKSQKKGSADDKDSEGKKNANRSKLWRRRLVVVVLLNFLMRYRNPFATFNEVVVPIGVSFALIYGMCINSDLNTQSLEAKHVDKSRTEIDPFKSFSTESIFTSFCSNSEYCRQGTHRHYYIIYSPSNNFTDDLMRRVKDILKLEIIAEGKVLFPHSDRDESVQSVLKGVSNASEVEKLCQNRWKLSENIDEENKVARHYLRYPMGVIFSFNNGLISGSQMKKIEADEDLPKDLDYTIRSHYAEVANTIEGFPFTEQKTTQGKGDSQVSAYLHTGIIGMQMAIDFAFAEKIVEKSVKDGDTHMQIGIHDPVYISRETFLRRFMEEPALKMFEYPTYREKELKLKGWITIMMAILLSYVMCDICVAQAIVREQQMGSIELLKIHGMTTAMRWVAYLIITAMLRLLTSLAIALMLHYSFAVHSVANHSSPLFLWLCLWMHGCTITCFNYFIVTGIKKQEGLDWYDFPVILDTEGHSMIALPFSCNLFLYTTMMYMSLTVYMDHVIPRDYSPRESWVYCLEFLWRDPPSETSSTRPIPRSEKPTVYEPGPRDTNYGPRFRNVTLTEHKNKVTVLDNVSLDVYEGEVTCVVGQTGSGKSDFLNVIAGVKVPSSGFVDVKGMKVHEYHDLTNRHVSLCPQKQLLIESLSVEDHLRMCCMIHGASYHKAKTQATFLLQMFGLTSMRRHNHKGLTISDTKKLLVAMALSKSPSILLLDNPVDQLDPESSFQFWKLLQELKSERSIIVTCTKLEEAELYGDRIAVLSKGKLVCYGTPSHIKLAYGIGGIISMKKTEGENPNVHEITEMMEKELKGAKPMLLETKGESLQSDTLHFILPHGKYFAGLIEKLEDNMEQLRISKVMTAQPSLWALFYQMSRHYGIEQVLAKREASQILKGTNNASPGFEELSRNSNLIALKKLVTYFTFSFASNTKVLLILPVSQLKMPPIRDPNRSAINVAAILVMKKIWYYRQKHNFMLVAYIPQLILIAELVYFAYLFVETEPELLAKTISTRMYANNYILVRSADNEGTRAGWEEAFRHVIDMDDKNVAVEILGFKDDIEARLSGGLAHTLTHFKQKTIVAFSRDKDAHLGYYSSNSIHSAAIASHIIMQAFLYIISPNRTHTHSTTMVSHPYIQFVGFPPGSTQGNAGTIVGVFLSLILALLSAPAIRMVLMEKNTRFKMIQRMSGVASWLYWTCHGIGDFILYVFVVQICFAIVYFFDYVADSQFNFQEKAVLWVIFMVWLCWAGIPYTYLVSQIINAPEAGYGYYILFHFCLGIIPKIVTFQFLRLHITNVGLTIRNVLYFFPPYTITSACVHFFHAVGEGQWCRESESSWKLACDKYDDITKSLKVNDTMGTANAEELKYVEENVAFSDTFRTCCTKYCELAGTCHNKTPIELDNILFDSEDDGVSPLPGLHHEFWSLILNGFACWVLVILLEKHIIQNLFSFFSHKLCGNLEKTVASRDIKTSDEPEDVKNEHQKVDYMVEVEGDVDSEIFLVQDVTKFYKYTKGLDHVFFSVPIHAITGLLGLPKSGKTTILEVLTSQCSPSAGYVYMDNDLLDSSSRKHLMYRVGYCPQGSYLLQYLTGAQMMTIMGRLRGLKDVAKYKCETYRKGQRRRLSCAMALIGDCDLTIFDEPTVFMDSLEQYLFWNVVKRLPANNRTILFSSIDAEEIQRQSSKVLVIDSGVLVAVGQLTDIFKNNKQGMYLLIRYGFQSYKKYTNFQKKAKLDKLRDHIIQYLSPCALTDEQENLLIYHLKDVNMKLSRVYAVMEGAKVRFSSLLEHFQVSEPSLDDIVLQFHKSRNKKREKSINPILFTDDKLNTSDSQKIPTLASTVGQ</sequence>
<evidence type="ECO:0000256" key="10">
    <source>
        <dbReference type="SAM" id="MobiDB-lite"/>
    </source>
</evidence>
<keyword evidence="6" id="KW-0547">Nucleotide-binding</keyword>
<gene>
    <name evidence="13" type="ORF">ODALV1_LOCUS29892</name>
</gene>
<dbReference type="InterPro" id="IPR026082">
    <property type="entry name" value="ABCA"/>
</dbReference>
<keyword evidence="4 11" id="KW-0812">Transmembrane</keyword>
<evidence type="ECO:0000256" key="8">
    <source>
        <dbReference type="ARBA" id="ARBA00022989"/>
    </source>
</evidence>
<comment type="similarity">
    <text evidence="2">Belongs to the ABC transporter superfamily. ABCA family.</text>
</comment>
<feature type="compositionally biased region" description="Basic and acidic residues" evidence="10">
    <location>
        <begin position="43"/>
        <end position="56"/>
    </location>
</feature>
<dbReference type="PANTHER" id="PTHR19229:SF36">
    <property type="entry name" value="ATP-BINDING CASSETTE SUB-FAMILY A MEMBER 2"/>
    <property type="match status" value="1"/>
</dbReference>
<evidence type="ECO:0000256" key="4">
    <source>
        <dbReference type="ARBA" id="ARBA00022692"/>
    </source>
</evidence>
<dbReference type="SMART" id="SM00382">
    <property type="entry name" value="AAA"/>
    <property type="match status" value="2"/>
</dbReference>
<evidence type="ECO:0000256" key="9">
    <source>
        <dbReference type="ARBA" id="ARBA00023136"/>
    </source>
</evidence>
<feature type="compositionally biased region" description="Polar residues" evidence="10">
    <location>
        <begin position="159"/>
        <end position="181"/>
    </location>
</feature>
<evidence type="ECO:0000256" key="11">
    <source>
        <dbReference type="SAM" id="Phobius"/>
    </source>
</evidence>
<accession>A0ABP1S5X8</accession>
<feature type="compositionally biased region" description="Polar residues" evidence="10">
    <location>
        <begin position="224"/>
        <end position="239"/>
    </location>
</feature>
<keyword evidence="3" id="KW-0813">Transport</keyword>
<evidence type="ECO:0000256" key="1">
    <source>
        <dbReference type="ARBA" id="ARBA00004141"/>
    </source>
</evidence>
<keyword evidence="14" id="KW-1185">Reference proteome</keyword>
<feature type="transmembrane region" description="Helical" evidence="11">
    <location>
        <begin position="918"/>
        <end position="946"/>
    </location>
</feature>
<evidence type="ECO:0000259" key="12">
    <source>
        <dbReference type="PROSITE" id="PS50893"/>
    </source>
</evidence>
<dbReference type="InterPro" id="IPR003593">
    <property type="entry name" value="AAA+_ATPase"/>
</dbReference>
<feature type="compositionally biased region" description="Low complexity" evidence="10">
    <location>
        <begin position="308"/>
        <end position="324"/>
    </location>
</feature>
<feature type="region of interest" description="Disordered" evidence="10">
    <location>
        <begin position="1"/>
        <end position="361"/>
    </location>
</feature>
<keyword evidence="7" id="KW-0067">ATP-binding</keyword>
<comment type="subcellular location">
    <subcellularLocation>
        <location evidence="1">Membrane</location>
        <topology evidence="1">Multi-pass membrane protein</topology>
    </subcellularLocation>
</comment>
<evidence type="ECO:0000256" key="3">
    <source>
        <dbReference type="ARBA" id="ARBA00022448"/>
    </source>
</evidence>
<feature type="transmembrane region" description="Helical" evidence="11">
    <location>
        <begin position="1787"/>
        <end position="1809"/>
    </location>
</feature>
<evidence type="ECO:0000313" key="14">
    <source>
        <dbReference type="Proteomes" id="UP001642540"/>
    </source>
</evidence>
<dbReference type="PANTHER" id="PTHR19229">
    <property type="entry name" value="ATP-BINDING CASSETTE TRANSPORTER SUBFAMILY A ABCA"/>
    <property type="match status" value="1"/>
</dbReference>
<keyword evidence="5" id="KW-0677">Repeat</keyword>
<comment type="caution">
    <text evidence="13">The sequence shown here is derived from an EMBL/GenBank/DDBJ whole genome shotgun (WGS) entry which is preliminary data.</text>
</comment>
<dbReference type="InterPro" id="IPR003439">
    <property type="entry name" value="ABC_transporter-like_ATP-bd"/>
</dbReference>
<dbReference type="Proteomes" id="UP001642540">
    <property type="component" value="Unassembled WGS sequence"/>
</dbReference>
<dbReference type="EMBL" id="CAXLJM020000160">
    <property type="protein sequence ID" value="CAL8143782.1"/>
    <property type="molecule type" value="Genomic_DNA"/>
</dbReference>
<evidence type="ECO:0000313" key="13">
    <source>
        <dbReference type="EMBL" id="CAL8143782.1"/>
    </source>
</evidence>
<feature type="compositionally biased region" description="Polar residues" evidence="10">
    <location>
        <begin position="62"/>
        <end position="78"/>
    </location>
</feature>
<feature type="compositionally biased region" description="Basic residues" evidence="10">
    <location>
        <begin position="348"/>
        <end position="357"/>
    </location>
</feature>
<dbReference type="InterPro" id="IPR027417">
    <property type="entry name" value="P-loop_NTPase"/>
</dbReference>
<protein>
    <recommendedName>
        <fullName evidence="12">ABC transporter domain-containing protein</fullName>
    </recommendedName>
</protein>
<feature type="compositionally biased region" description="Basic residues" evidence="10">
    <location>
        <begin position="1"/>
        <end position="13"/>
    </location>
</feature>
<evidence type="ECO:0000256" key="5">
    <source>
        <dbReference type="ARBA" id="ARBA00022737"/>
    </source>
</evidence>
<feature type="domain" description="ABC transporter" evidence="12">
    <location>
        <begin position="1083"/>
        <end position="1314"/>
    </location>
</feature>
<feature type="region of interest" description="Disordered" evidence="10">
    <location>
        <begin position="1054"/>
        <end position="1078"/>
    </location>
</feature>
<feature type="domain" description="ABC transporter" evidence="12">
    <location>
        <begin position="2018"/>
        <end position="2231"/>
    </location>
</feature>
<name>A0ABP1S5X8_9HEXA</name>
<feature type="compositionally biased region" description="Basic and acidic residues" evidence="10">
    <location>
        <begin position="100"/>
        <end position="111"/>
    </location>
</feature>
<dbReference type="Pfam" id="PF12698">
    <property type="entry name" value="ABC2_membrane_3"/>
    <property type="match status" value="1"/>
</dbReference>
<dbReference type="Pfam" id="PF00005">
    <property type="entry name" value="ABC_tran"/>
    <property type="match status" value="2"/>
</dbReference>
<feature type="compositionally biased region" description="Basic and acidic residues" evidence="10">
    <location>
        <begin position="14"/>
        <end position="25"/>
    </location>
</feature>
<feature type="transmembrane region" description="Helical" evidence="11">
    <location>
        <begin position="1002"/>
        <end position="1024"/>
    </location>
</feature>
<feature type="compositionally biased region" description="Basic and acidic residues" evidence="10">
    <location>
        <begin position="127"/>
        <end position="153"/>
    </location>
</feature>
<dbReference type="Gene3D" id="3.40.50.300">
    <property type="entry name" value="P-loop containing nucleotide triphosphate hydrolases"/>
    <property type="match status" value="2"/>
</dbReference>
<feature type="transmembrane region" description="Helical" evidence="11">
    <location>
        <begin position="1670"/>
        <end position="1694"/>
    </location>
</feature>
<feature type="transmembrane region" description="Helical" evidence="11">
    <location>
        <begin position="958"/>
        <end position="982"/>
    </location>
</feature>
<feature type="transmembrane region" description="Helical" evidence="11">
    <location>
        <begin position="875"/>
        <end position="898"/>
    </location>
</feature>
<keyword evidence="9 11" id="KW-0472">Membrane</keyword>
<dbReference type="InterPro" id="IPR013525">
    <property type="entry name" value="ABC2_TM"/>
</dbReference>
<organism evidence="13 14">
    <name type="scientific">Orchesella dallaii</name>
    <dbReference type="NCBI Taxonomy" id="48710"/>
    <lineage>
        <taxon>Eukaryota</taxon>
        <taxon>Metazoa</taxon>
        <taxon>Ecdysozoa</taxon>
        <taxon>Arthropoda</taxon>
        <taxon>Hexapoda</taxon>
        <taxon>Collembola</taxon>
        <taxon>Entomobryomorpha</taxon>
        <taxon>Entomobryoidea</taxon>
        <taxon>Orchesellidae</taxon>
        <taxon>Orchesellinae</taxon>
        <taxon>Orchesella</taxon>
    </lineage>
</organism>
<feature type="transmembrane region" description="Helical" evidence="11">
    <location>
        <begin position="1497"/>
        <end position="1520"/>
    </location>
</feature>
<dbReference type="PROSITE" id="PS50893">
    <property type="entry name" value="ABC_TRANSPORTER_2"/>
    <property type="match status" value="2"/>
</dbReference>
<reference evidence="13 14" key="1">
    <citation type="submission" date="2024-08" db="EMBL/GenBank/DDBJ databases">
        <authorList>
            <person name="Cucini C."/>
            <person name="Frati F."/>
        </authorList>
    </citation>
    <scope>NUCLEOTIDE SEQUENCE [LARGE SCALE GENOMIC DNA]</scope>
</reference>
<feature type="transmembrane region" description="Helical" evidence="11">
    <location>
        <begin position="1755"/>
        <end position="1775"/>
    </location>
</feature>